<dbReference type="NCBIfam" id="TIGR01451">
    <property type="entry name" value="B_ant_repeat"/>
    <property type="match status" value="1"/>
</dbReference>
<dbReference type="Pfam" id="PF19403">
    <property type="entry name" value="SpaA_2"/>
    <property type="match status" value="1"/>
</dbReference>
<evidence type="ECO:0000259" key="8">
    <source>
        <dbReference type="Pfam" id="PF19403"/>
    </source>
</evidence>
<feature type="domain" description="SD-repeat containing protein B" evidence="7">
    <location>
        <begin position="294"/>
        <end position="371"/>
    </location>
</feature>
<proteinExistence type="predicted"/>
<sequence>GENITCTFTNTQQNGTLRVNKITVPNEAEVFSVTATGSGTITGTATQNVTGGSFVDYTVTTGTYSVTESPKIGWAETNNTCARVSVSAGGISECTITNTKLGSISGFKYEVGNQTPLAGWIISLYQEQTLIATQSTTLSGYSFNNLLPGIYSLFENLLGGWTQVDSPSNIDLAAGQSSTGNDFVNFHNVSISGQKFNDLNGNGTKDAGEPGLSGWTINLDTGANGSVDATTMTDTSGNYTFSVGPGIYRIRESGQIGWSQTTTNPVDFTVVSGQNVTGVDFGNFNLGQISGKKYEDLNGNGEDDTGEPGLWGWLIYIDTNNNGQLDSGERSTSTDPTGHYTFSDLGPGTYIIREQNNEGWAQTDPTGLDTSVGGQNDGSYIVAMTSNGNKTERNFGNQMRGSITITKSAIPQDVQNFGFTSPQLGSFTLNDDGNGSDSYKIFPNLGSNTNGITYTITEDLTTGWKLTNISCTGDEDVAHDVNGRTVTLTLDHPTENVSCEFTNTKLGSISGFKYAQGSQVPLTGWTISLYQNQTLLASQVTTAEGYKFDNLSPGAYSLSEGLLSGWTQISIPSSVVITAGQDSTNNNFINFLNGNIAGYKWNDLDGNGAWDNEEPPIEGWKIYLDRPDGPDIYDLTNASGHYYFGDLGPGTYRVYEEVQPSWTQTAPSGSEYIIDMTQGAQGLNNPNYNFGNQRLPVTIKGYKVICENESDLPNWGNHGSTIDADTAQDYVDSHSSCSLSEDWDFQYGPSGAGSFGSFQTDTNSLAGSWNTFNVSSDAIINDLSNFGGRIEVREVFPDNTYLPFSNSGDFSAEFYCSGDTYNYDNWEWINNPQYDQTYYCVAFNTLNPGHIIVDKVTDPERDPQVFTFNPSWSENNFTLTDQDNPLDSGPLAPGVYSVSELKQDGWSLEGATCDNKGLVDEINLHPGETVTCTFSNLKLNPNITVTKSNDRSGGTTAGSTVTYTLTVKNDGNVDLQGVDIIDILPGGFGFVAGSTTGTAVVPTVSGSVITWSNVGDLAVGASFILTYQATISTDSTNGLYTNFATCDSYYYGGDEEQTSVPCNTANSTVSIGSVLGYGGNLQGQVLGASTELPATGSPTLVLIVALVMLATGLFLNGFTKREEIKPRKHAKK</sequence>
<evidence type="ECO:0000313" key="10">
    <source>
        <dbReference type="EMBL" id="KKR63605.1"/>
    </source>
</evidence>
<keyword evidence="5" id="KW-0472">Membrane</keyword>
<evidence type="ECO:0000256" key="5">
    <source>
        <dbReference type="SAM" id="Phobius"/>
    </source>
</evidence>
<keyword evidence="2" id="KW-0964">Secreted</keyword>
<feature type="transmembrane region" description="Helical" evidence="5">
    <location>
        <begin position="1099"/>
        <end position="1118"/>
    </location>
</feature>
<dbReference type="InterPro" id="IPR051417">
    <property type="entry name" value="SDr/BOS_complex"/>
</dbReference>
<keyword evidence="3" id="KW-0732">Signal</keyword>
<dbReference type="SUPFAM" id="SSF49478">
    <property type="entry name" value="Cna protein B-type domain"/>
    <property type="match status" value="1"/>
</dbReference>
<dbReference type="InterPro" id="IPR055371">
    <property type="entry name" value="SpaA_PFL_dom_4"/>
</dbReference>
<organism evidence="10 11">
    <name type="scientific">Candidatus Woesebacteria bacterium GW2011_GWA1_40_43</name>
    <dbReference type="NCBI Taxonomy" id="1618553"/>
    <lineage>
        <taxon>Bacteria</taxon>
        <taxon>Candidatus Woeseibacteriota</taxon>
    </lineage>
</organism>
<dbReference type="InterPro" id="IPR001434">
    <property type="entry name" value="OmcB-like_DUF11"/>
</dbReference>
<evidence type="ECO:0000259" key="9">
    <source>
        <dbReference type="Pfam" id="PF24514"/>
    </source>
</evidence>
<dbReference type="EMBL" id="LBZA01000022">
    <property type="protein sequence ID" value="KKR63605.1"/>
    <property type="molecule type" value="Genomic_DNA"/>
</dbReference>
<feature type="domain" description="SpaA-like prealbumin fold" evidence="9">
    <location>
        <begin position="403"/>
        <end position="505"/>
    </location>
</feature>
<accession>A0A0G0UVG6</accession>
<feature type="non-terminal residue" evidence="10">
    <location>
        <position position="1"/>
    </location>
</feature>
<evidence type="ECO:0000256" key="3">
    <source>
        <dbReference type="ARBA" id="ARBA00022729"/>
    </source>
</evidence>
<gene>
    <name evidence="10" type="ORF">UU02_C0022G0001</name>
</gene>
<evidence type="ECO:0000256" key="1">
    <source>
        <dbReference type="ARBA" id="ARBA00004613"/>
    </source>
</evidence>
<keyword evidence="5" id="KW-0812">Transmembrane</keyword>
<evidence type="ECO:0000259" key="7">
    <source>
        <dbReference type="Pfam" id="PF17210"/>
    </source>
</evidence>
<keyword evidence="5" id="KW-1133">Transmembrane helix</keyword>
<dbReference type="Pfam" id="PF24514">
    <property type="entry name" value="SpaA_4"/>
    <property type="match status" value="1"/>
</dbReference>
<dbReference type="Pfam" id="PF01345">
    <property type="entry name" value="DUF11"/>
    <property type="match status" value="1"/>
</dbReference>
<feature type="domain" description="DUF11" evidence="6">
    <location>
        <begin position="943"/>
        <end position="1049"/>
    </location>
</feature>
<dbReference type="InterPro" id="IPR013783">
    <property type="entry name" value="Ig-like_fold"/>
</dbReference>
<dbReference type="Gene3D" id="2.60.40.10">
    <property type="entry name" value="Immunoglobulins"/>
    <property type="match status" value="4"/>
</dbReference>
<dbReference type="InterPro" id="IPR047589">
    <property type="entry name" value="DUF11_rpt"/>
</dbReference>
<feature type="domain" description="SpaA-like prealbumin fold" evidence="8">
    <location>
        <begin position="26"/>
        <end position="90"/>
    </location>
</feature>
<comment type="subcellular location">
    <subcellularLocation>
        <location evidence="1">Secreted</location>
    </subcellularLocation>
</comment>
<evidence type="ECO:0000256" key="2">
    <source>
        <dbReference type="ARBA" id="ARBA00022525"/>
    </source>
</evidence>
<evidence type="ECO:0000256" key="4">
    <source>
        <dbReference type="SAM" id="MobiDB-lite"/>
    </source>
</evidence>
<feature type="domain" description="SD-repeat containing protein B" evidence="7">
    <location>
        <begin position="196"/>
        <end position="264"/>
    </location>
</feature>
<dbReference type="PANTHER" id="PTHR23303">
    <property type="entry name" value="CARBOXYPEPTIDASE REGULATORY REGION-CONTAINING"/>
    <property type="match status" value="1"/>
</dbReference>
<dbReference type="GO" id="GO:0005576">
    <property type="term" value="C:extracellular region"/>
    <property type="evidence" value="ECO:0007669"/>
    <property type="project" value="UniProtKB-SubCell"/>
</dbReference>
<dbReference type="InterPro" id="IPR045826">
    <property type="entry name" value="SpaA_PFL_dom_2"/>
</dbReference>
<name>A0A0G0UVG6_9BACT</name>
<dbReference type="Proteomes" id="UP000034293">
    <property type="component" value="Unassembled WGS sequence"/>
</dbReference>
<dbReference type="SUPFAM" id="SSF117074">
    <property type="entry name" value="Hypothetical protein PA1324"/>
    <property type="match status" value="3"/>
</dbReference>
<evidence type="ECO:0000259" key="6">
    <source>
        <dbReference type="Pfam" id="PF01345"/>
    </source>
</evidence>
<protein>
    <recommendedName>
        <fullName evidence="12">DUF11 domain-containing protein</fullName>
    </recommendedName>
</protein>
<reference evidence="10 11" key="1">
    <citation type="journal article" date="2015" name="Nature">
        <title>rRNA introns, odd ribosomes, and small enigmatic genomes across a large radiation of phyla.</title>
        <authorList>
            <person name="Brown C.T."/>
            <person name="Hug L.A."/>
            <person name="Thomas B.C."/>
            <person name="Sharon I."/>
            <person name="Castelle C.J."/>
            <person name="Singh A."/>
            <person name="Wilkins M.J."/>
            <person name="Williams K.H."/>
            <person name="Banfield J.F."/>
        </authorList>
    </citation>
    <scope>NUCLEOTIDE SEQUENCE [LARGE SCALE GENOMIC DNA]</scope>
</reference>
<comment type="caution">
    <text evidence="10">The sequence shown here is derived from an EMBL/GenBank/DDBJ whole genome shotgun (WGS) entry which is preliminary data.</text>
</comment>
<evidence type="ECO:0000313" key="11">
    <source>
        <dbReference type="Proteomes" id="UP000034293"/>
    </source>
</evidence>
<dbReference type="InterPro" id="IPR033764">
    <property type="entry name" value="Sdr_B"/>
</dbReference>
<evidence type="ECO:0008006" key="12">
    <source>
        <dbReference type="Google" id="ProtNLM"/>
    </source>
</evidence>
<dbReference type="AlphaFoldDB" id="A0A0G0UVG6"/>
<feature type="domain" description="SD-repeat containing protein B" evidence="7">
    <location>
        <begin position="596"/>
        <end position="669"/>
    </location>
</feature>
<dbReference type="Pfam" id="PF17210">
    <property type="entry name" value="SdrD_B"/>
    <property type="match status" value="3"/>
</dbReference>
<feature type="compositionally biased region" description="Polar residues" evidence="4">
    <location>
        <begin position="324"/>
        <end position="336"/>
    </location>
</feature>
<feature type="region of interest" description="Disordered" evidence="4">
    <location>
        <begin position="324"/>
        <end position="346"/>
    </location>
</feature>
<dbReference type="PANTHER" id="PTHR23303:SF15">
    <property type="entry name" value="COLOSSIN-A"/>
    <property type="match status" value="1"/>
</dbReference>